<name>A0AAE4SCK2_9EURY</name>
<dbReference type="EMBL" id="JAWDKD010000008">
    <property type="protein sequence ID" value="MDV0446587.1"/>
    <property type="molecule type" value="Genomic_DNA"/>
</dbReference>
<organism evidence="1 2">
    <name type="scientific">Methanolapillus africanus</name>
    <dbReference type="NCBI Taxonomy" id="3028297"/>
    <lineage>
        <taxon>Archaea</taxon>
        <taxon>Methanobacteriati</taxon>
        <taxon>Methanobacteriota</taxon>
        <taxon>Stenosarchaea group</taxon>
        <taxon>Methanomicrobia</taxon>
        <taxon>Methanosarcinales</taxon>
        <taxon>Methanosarcinaceae</taxon>
        <taxon>Methanolapillus</taxon>
    </lineage>
</organism>
<accession>A0AAE4SCK2</accession>
<evidence type="ECO:0000313" key="1">
    <source>
        <dbReference type="EMBL" id="MDV0446587.1"/>
    </source>
</evidence>
<protein>
    <recommendedName>
        <fullName evidence="3">MoaD/ThiS family protein</fullName>
    </recommendedName>
</protein>
<dbReference type="SUPFAM" id="SSF54285">
    <property type="entry name" value="MoaD/ThiS"/>
    <property type="match status" value="1"/>
</dbReference>
<sequence>MKVTILAYGRLREYFPEKTESDVPENTDLKEILRQFSLKSDDGGSLLFDCSGHLRRNIMIQVNKKRVVCESAASYFPKDGDEILLYPPVSGG</sequence>
<dbReference type="InterPro" id="IPR012675">
    <property type="entry name" value="Beta-grasp_dom_sf"/>
</dbReference>
<dbReference type="InterPro" id="IPR003749">
    <property type="entry name" value="ThiS/MoaD-like"/>
</dbReference>
<dbReference type="AlphaFoldDB" id="A0AAE4SCK2"/>
<dbReference type="RefSeq" id="WP_338098987.1">
    <property type="nucleotide sequence ID" value="NZ_JAWDKD010000008.1"/>
</dbReference>
<proteinExistence type="predicted"/>
<gene>
    <name evidence="1" type="ORF">MsAg5_04330</name>
</gene>
<dbReference type="InterPro" id="IPR016155">
    <property type="entry name" value="Mopterin_synth/thiamin_S_b"/>
</dbReference>
<dbReference type="Pfam" id="PF02597">
    <property type="entry name" value="ThiS"/>
    <property type="match status" value="1"/>
</dbReference>
<reference evidence="1" key="1">
    <citation type="submission" date="2023-06" db="EMBL/GenBank/DDBJ databases">
        <title>Genome sequence of Methanosarcinaceae archaeon Ag5.</title>
        <authorList>
            <person name="Protasov E."/>
            <person name="Platt K."/>
            <person name="Poehlein A."/>
            <person name="Daniel R."/>
            <person name="Brune A."/>
        </authorList>
    </citation>
    <scope>NUCLEOTIDE SEQUENCE</scope>
    <source>
        <strain evidence="1">Ag5</strain>
    </source>
</reference>
<dbReference type="Proteomes" id="UP001271789">
    <property type="component" value="Unassembled WGS sequence"/>
</dbReference>
<comment type="caution">
    <text evidence="1">The sequence shown here is derived from an EMBL/GenBank/DDBJ whole genome shotgun (WGS) entry which is preliminary data.</text>
</comment>
<evidence type="ECO:0000313" key="2">
    <source>
        <dbReference type="Proteomes" id="UP001271789"/>
    </source>
</evidence>
<keyword evidence="2" id="KW-1185">Reference proteome</keyword>
<dbReference type="Gene3D" id="3.10.20.30">
    <property type="match status" value="1"/>
</dbReference>
<evidence type="ECO:0008006" key="3">
    <source>
        <dbReference type="Google" id="ProtNLM"/>
    </source>
</evidence>
<dbReference type="CDD" id="cd17040">
    <property type="entry name" value="Ubl_MoaD_like"/>
    <property type="match status" value="1"/>
</dbReference>